<accession>A0A2N8KTG0</accession>
<dbReference type="NCBIfam" id="TIGR03353">
    <property type="entry name" value="VI_chp_4"/>
    <property type="match status" value="1"/>
</dbReference>
<keyword evidence="2" id="KW-1185">Reference proteome</keyword>
<dbReference type="EMBL" id="POSP01000003">
    <property type="protein sequence ID" value="PND36743.1"/>
    <property type="molecule type" value="Genomic_DNA"/>
</dbReference>
<dbReference type="RefSeq" id="WP_102766666.1">
    <property type="nucleotide sequence ID" value="NZ_POSP01000003.1"/>
</dbReference>
<name>A0A2N8KTG0_9BURK</name>
<dbReference type="AlphaFoldDB" id="A0A2N8KTG0"/>
<dbReference type="InterPro" id="IPR010263">
    <property type="entry name" value="T6SS_TssK"/>
</dbReference>
<proteinExistence type="predicted"/>
<dbReference type="PANTHER" id="PTHR35566">
    <property type="entry name" value="BLR3599 PROTEIN"/>
    <property type="match status" value="1"/>
</dbReference>
<gene>
    <name evidence="1" type="ORF">C1O66_03750</name>
</gene>
<sequence length="445" mass="49651">MTWHNKVMWTEGMFLQPQHFQQQDRYVARQIDGRIQAALPWAWGFSRLQIDEAALLQGRVALPSARGILPDGLVFDIPGDDPAPLAYEVPADVRDQVLVLALPLSRPGVAESDVEAADGAMPPRFRALDLDAADIHAASLREAPLQIGRLNLRLMLERDAGEGYAVLGLTRIIERRADGRVVLDSQYVAPMLHAPAHAVLDSHLREVQGMLHQRGEALAARLAQPGRAGVGEIADFLLLQTVNRQQTVFTHLQRLPVLHPERLYAQCLELAGDLSTFREQRRPLAYPAYRHEDLASCFRAVMTDLRQSLSMVLEQTAIPIELQDRKFGIRVALIPDLELQRTASFVLAVNAQMPGEALRSRFPAQIKIGPAERIRDLVNLQLPGVMLRPMPVAPRQIPYNAGYTYFELETRGNELWKQLETSGGLAIHIAGDFPGLSLEFWAIRS</sequence>
<comment type="caution">
    <text evidence="1">The sequence shown here is derived from an EMBL/GenBank/DDBJ whole genome shotgun (WGS) entry which is preliminary data.</text>
</comment>
<dbReference type="OrthoDB" id="9775333at2"/>
<organism evidence="1 2">
    <name type="scientific">Kinneretia aquatilis</name>
    <dbReference type="NCBI Taxonomy" id="2070761"/>
    <lineage>
        <taxon>Bacteria</taxon>
        <taxon>Pseudomonadati</taxon>
        <taxon>Pseudomonadota</taxon>
        <taxon>Betaproteobacteria</taxon>
        <taxon>Burkholderiales</taxon>
        <taxon>Sphaerotilaceae</taxon>
        <taxon>Roseateles</taxon>
    </lineage>
</organism>
<dbReference type="Proteomes" id="UP000235916">
    <property type="component" value="Unassembled WGS sequence"/>
</dbReference>
<evidence type="ECO:0000313" key="1">
    <source>
        <dbReference type="EMBL" id="PND36743.1"/>
    </source>
</evidence>
<dbReference type="PANTHER" id="PTHR35566:SF1">
    <property type="entry name" value="TYPE VI SECRETION SYSTEM BASEPLATE COMPONENT TSSK1"/>
    <property type="match status" value="1"/>
</dbReference>
<dbReference type="Pfam" id="PF05936">
    <property type="entry name" value="T6SS_VasE"/>
    <property type="match status" value="1"/>
</dbReference>
<protein>
    <submittedName>
        <fullName evidence="1">Type VI secretion system baseplate subunit TssK</fullName>
    </submittedName>
</protein>
<evidence type="ECO:0000313" key="2">
    <source>
        <dbReference type="Proteomes" id="UP000235916"/>
    </source>
</evidence>
<reference evidence="1 2" key="1">
    <citation type="submission" date="2018-01" db="EMBL/GenBank/DDBJ databases">
        <title>Draft genome sequence of Paucibacter aquatile CR182 isolated from freshwater of the Nakdong River.</title>
        <authorList>
            <person name="Choi A."/>
            <person name="Chung E.J."/>
        </authorList>
    </citation>
    <scope>NUCLEOTIDE SEQUENCE [LARGE SCALE GENOMIC DNA]</scope>
    <source>
        <strain evidence="1 2">CR182</strain>
    </source>
</reference>